<protein>
    <submittedName>
        <fullName evidence="1">Uncharacterized protein</fullName>
    </submittedName>
</protein>
<dbReference type="AlphaFoldDB" id="A0A4V6A1Q5"/>
<evidence type="ECO:0000313" key="1">
    <source>
        <dbReference type="EMBL" id="TKR76145.1"/>
    </source>
</evidence>
<sequence>MTNSPNVPSVPSAPISNSKKILLKALDVFSPRLLLAVQKENFDNLKGCRKIEALRTDEDKSMFAKNHNFKVLAQLTKQSLLSCVQVDVQLNSADAEYSETCLLEGLEVSKKVIIDKVKESLDVLRRCVTAESEECRTVRDETEEILQRTAITEEECTKLKTGNQSVSLEISPMQDKFFSKLTEMAFSSKRKCFQTEKC</sequence>
<dbReference type="EMBL" id="AZBU02000005">
    <property type="protein sequence ID" value="TKR76145.1"/>
    <property type="molecule type" value="Genomic_DNA"/>
</dbReference>
<dbReference type="Proteomes" id="UP000298663">
    <property type="component" value="Unassembled WGS sequence"/>
</dbReference>
<evidence type="ECO:0000313" key="2">
    <source>
        <dbReference type="Proteomes" id="UP000298663"/>
    </source>
</evidence>
<keyword evidence="2" id="KW-1185">Reference proteome</keyword>
<name>A0A4V6A1Q5_STECR</name>
<proteinExistence type="predicted"/>
<comment type="caution">
    <text evidence="1">The sequence shown here is derived from an EMBL/GenBank/DDBJ whole genome shotgun (WGS) entry which is preliminary data.</text>
</comment>
<reference evidence="1 2" key="2">
    <citation type="journal article" date="2019" name="G3 (Bethesda)">
        <title>Hybrid Assembly of the Genome of the Entomopathogenic Nematode Steinernema carpocapsae Identifies the X-Chromosome.</title>
        <authorList>
            <person name="Serra L."/>
            <person name="Macchietto M."/>
            <person name="Macias-Munoz A."/>
            <person name="McGill C.J."/>
            <person name="Rodriguez I.M."/>
            <person name="Rodriguez B."/>
            <person name="Murad R."/>
            <person name="Mortazavi A."/>
        </authorList>
    </citation>
    <scope>NUCLEOTIDE SEQUENCE [LARGE SCALE GENOMIC DNA]</scope>
    <source>
        <strain evidence="1 2">ALL</strain>
    </source>
</reference>
<reference evidence="1 2" key="1">
    <citation type="journal article" date="2015" name="Genome Biol.">
        <title>Comparative genomics of Steinernema reveals deeply conserved gene regulatory networks.</title>
        <authorList>
            <person name="Dillman A.R."/>
            <person name="Macchietto M."/>
            <person name="Porter C.F."/>
            <person name="Rogers A."/>
            <person name="Williams B."/>
            <person name="Antoshechkin I."/>
            <person name="Lee M.M."/>
            <person name="Goodwin Z."/>
            <person name="Lu X."/>
            <person name="Lewis E.E."/>
            <person name="Goodrich-Blair H."/>
            <person name="Stock S.P."/>
            <person name="Adams B.J."/>
            <person name="Sternberg P.W."/>
            <person name="Mortazavi A."/>
        </authorList>
    </citation>
    <scope>NUCLEOTIDE SEQUENCE [LARGE SCALE GENOMIC DNA]</scope>
    <source>
        <strain evidence="1 2">ALL</strain>
    </source>
</reference>
<gene>
    <name evidence="1" type="ORF">L596_017334</name>
</gene>
<accession>A0A4V6A1Q5</accession>
<organism evidence="1 2">
    <name type="scientific">Steinernema carpocapsae</name>
    <name type="common">Entomopathogenic nematode</name>
    <dbReference type="NCBI Taxonomy" id="34508"/>
    <lineage>
        <taxon>Eukaryota</taxon>
        <taxon>Metazoa</taxon>
        <taxon>Ecdysozoa</taxon>
        <taxon>Nematoda</taxon>
        <taxon>Chromadorea</taxon>
        <taxon>Rhabditida</taxon>
        <taxon>Tylenchina</taxon>
        <taxon>Panagrolaimomorpha</taxon>
        <taxon>Strongyloidoidea</taxon>
        <taxon>Steinernematidae</taxon>
        <taxon>Steinernema</taxon>
    </lineage>
</organism>